<keyword evidence="7" id="KW-1185">Reference proteome</keyword>
<organism evidence="6 7">
    <name type="scientific">Forsythia ovata</name>
    <dbReference type="NCBI Taxonomy" id="205694"/>
    <lineage>
        <taxon>Eukaryota</taxon>
        <taxon>Viridiplantae</taxon>
        <taxon>Streptophyta</taxon>
        <taxon>Embryophyta</taxon>
        <taxon>Tracheophyta</taxon>
        <taxon>Spermatophyta</taxon>
        <taxon>Magnoliopsida</taxon>
        <taxon>eudicotyledons</taxon>
        <taxon>Gunneridae</taxon>
        <taxon>Pentapetalae</taxon>
        <taxon>asterids</taxon>
        <taxon>lamiids</taxon>
        <taxon>Lamiales</taxon>
        <taxon>Oleaceae</taxon>
        <taxon>Forsythieae</taxon>
        <taxon>Forsythia</taxon>
    </lineage>
</organism>
<evidence type="ECO:0000313" key="6">
    <source>
        <dbReference type="EMBL" id="KAL2520595.1"/>
    </source>
</evidence>
<comment type="caution">
    <text evidence="6">The sequence shown here is derived from an EMBL/GenBank/DDBJ whole genome shotgun (WGS) entry which is preliminary data.</text>
</comment>
<keyword evidence="1" id="KW-0633">Potassium transport</keyword>
<dbReference type="GO" id="GO:0034702">
    <property type="term" value="C:monoatomic ion channel complex"/>
    <property type="evidence" value="ECO:0007669"/>
    <property type="project" value="UniProtKB-KW"/>
</dbReference>
<keyword evidence="3" id="KW-0406">Ion transport</keyword>
<proteinExistence type="predicted"/>
<keyword evidence="3" id="KW-0813">Transport</keyword>
<name>A0ABD1U7P9_9LAMI</name>
<evidence type="ECO:0000256" key="5">
    <source>
        <dbReference type="ARBA" id="ARBA00023303"/>
    </source>
</evidence>
<evidence type="ECO:0000256" key="1">
    <source>
        <dbReference type="ARBA" id="ARBA00022538"/>
    </source>
</evidence>
<dbReference type="InterPro" id="IPR045319">
    <property type="entry name" value="KAT/AKT"/>
</dbReference>
<accession>A0ABD1U7P9</accession>
<gene>
    <name evidence="6" type="ORF">Fot_24518</name>
</gene>
<dbReference type="PANTHER" id="PTHR45743:SF2">
    <property type="entry name" value="POTASSIUM CHANNEL AKT1"/>
    <property type="match status" value="1"/>
</dbReference>
<keyword evidence="2" id="KW-0631">Potassium channel</keyword>
<evidence type="ECO:0000313" key="7">
    <source>
        <dbReference type="Proteomes" id="UP001604277"/>
    </source>
</evidence>
<evidence type="ECO:0000256" key="3">
    <source>
        <dbReference type="ARBA" id="ARBA00022882"/>
    </source>
</evidence>
<dbReference type="GO" id="GO:0005267">
    <property type="term" value="F:potassium channel activity"/>
    <property type="evidence" value="ECO:0007669"/>
    <property type="project" value="UniProtKB-KW"/>
</dbReference>
<dbReference type="EMBL" id="JBFOLJ010000007">
    <property type="protein sequence ID" value="KAL2520595.1"/>
    <property type="molecule type" value="Genomic_DNA"/>
</dbReference>
<dbReference type="PANTHER" id="PTHR45743">
    <property type="entry name" value="POTASSIUM CHANNEL AKT1"/>
    <property type="match status" value="1"/>
</dbReference>
<sequence length="100" mass="11240">MAAKKKGSSRAKSQPEFSIFFIDSDWVSEHARQVTLFSIHCAGCFYYLLAAHYHDPKKTWTGAAMGDFLQQSLLVSKLGYGCTELSGTTISLFVRRKELQ</sequence>
<reference evidence="7" key="1">
    <citation type="submission" date="2024-07" db="EMBL/GenBank/DDBJ databases">
        <title>Two chromosome-level genome assemblies of Korean endemic species Abeliophyllum distichum and Forsythia ovata (Oleaceae).</title>
        <authorList>
            <person name="Jang H."/>
        </authorList>
    </citation>
    <scope>NUCLEOTIDE SEQUENCE [LARGE SCALE GENOMIC DNA]</scope>
</reference>
<dbReference type="AlphaFoldDB" id="A0ABD1U7P9"/>
<keyword evidence="5 6" id="KW-0407">Ion channel</keyword>
<keyword evidence="3" id="KW-0851">Voltage-gated channel</keyword>
<keyword evidence="4" id="KW-0630">Potassium</keyword>
<evidence type="ECO:0000256" key="4">
    <source>
        <dbReference type="ARBA" id="ARBA00022958"/>
    </source>
</evidence>
<evidence type="ECO:0000256" key="2">
    <source>
        <dbReference type="ARBA" id="ARBA00022826"/>
    </source>
</evidence>
<dbReference type="Proteomes" id="UP001604277">
    <property type="component" value="Unassembled WGS sequence"/>
</dbReference>
<protein>
    <submittedName>
        <fullName evidence="6">Potassium channel like</fullName>
    </submittedName>
</protein>